<dbReference type="EMBL" id="BBMR01000014">
    <property type="protein sequence ID" value="GAL22669.1"/>
    <property type="molecule type" value="Genomic_DNA"/>
</dbReference>
<evidence type="ECO:0000313" key="2">
    <source>
        <dbReference type="Proteomes" id="UP000029228"/>
    </source>
</evidence>
<sequence length="65" mass="7446">MSVESLPEDQLMMTFFMDSPKKKNRLAIGGGVLVKIRISRLHSSYALAFYSRLLFRTLHLEGCQL</sequence>
<evidence type="ECO:0000313" key="1">
    <source>
        <dbReference type="EMBL" id="GAL22669.1"/>
    </source>
</evidence>
<protein>
    <submittedName>
        <fullName evidence="1">Uncharacterized protein</fullName>
    </submittedName>
</protein>
<gene>
    <name evidence="1" type="ORF">JCM19235_3249</name>
</gene>
<reference evidence="1 2" key="1">
    <citation type="submission" date="2014-09" db="EMBL/GenBank/DDBJ databases">
        <title>Vibrio maritimus JCM 19235. (C45) whole genome shotgun sequence.</title>
        <authorList>
            <person name="Sawabe T."/>
            <person name="Meirelles P."/>
            <person name="Nakanishi M."/>
            <person name="Sayaka M."/>
            <person name="Hattori M."/>
            <person name="Ohkuma M."/>
        </authorList>
    </citation>
    <scope>NUCLEOTIDE SEQUENCE [LARGE SCALE GENOMIC DNA]</scope>
    <source>
        <strain evidence="2">JCM19235</strain>
    </source>
</reference>
<dbReference type="Proteomes" id="UP000029228">
    <property type="component" value="Unassembled WGS sequence"/>
</dbReference>
<comment type="caution">
    <text evidence="1">The sequence shown here is derived from an EMBL/GenBank/DDBJ whole genome shotgun (WGS) entry which is preliminary data.</text>
</comment>
<dbReference type="AlphaFoldDB" id="A0A090S835"/>
<name>A0A090S835_9VIBR</name>
<organism evidence="1 2">
    <name type="scientific">Vibrio maritimus</name>
    <dbReference type="NCBI Taxonomy" id="990268"/>
    <lineage>
        <taxon>Bacteria</taxon>
        <taxon>Pseudomonadati</taxon>
        <taxon>Pseudomonadota</taxon>
        <taxon>Gammaproteobacteria</taxon>
        <taxon>Vibrionales</taxon>
        <taxon>Vibrionaceae</taxon>
        <taxon>Vibrio</taxon>
    </lineage>
</organism>
<proteinExistence type="predicted"/>
<keyword evidence="2" id="KW-1185">Reference proteome</keyword>
<accession>A0A090S835</accession>